<feature type="DNA-binding region" description="H-T-H motif" evidence="4">
    <location>
        <begin position="41"/>
        <end position="60"/>
    </location>
</feature>
<keyword evidence="7" id="KW-1185">Reference proteome</keyword>
<evidence type="ECO:0000256" key="4">
    <source>
        <dbReference type="PROSITE-ProRule" id="PRU00335"/>
    </source>
</evidence>
<dbReference type="SUPFAM" id="SSF46689">
    <property type="entry name" value="Homeodomain-like"/>
    <property type="match status" value="1"/>
</dbReference>
<reference evidence="6 7" key="1">
    <citation type="submission" date="2020-03" db="EMBL/GenBank/DDBJ databases">
        <title>Sequencing the genomes of 1000 actinobacteria strains.</title>
        <authorList>
            <person name="Klenk H.-P."/>
        </authorList>
    </citation>
    <scope>NUCLEOTIDE SEQUENCE [LARGE SCALE GENOMIC DNA]</scope>
    <source>
        <strain evidence="6 7">DSM 16403</strain>
    </source>
</reference>
<dbReference type="PRINTS" id="PR00455">
    <property type="entry name" value="HTHTETR"/>
</dbReference>
<accession>A0A846RNM2</accession>
<dbReference type="PANTHER" id="PTHR30055">
    <property type="entry name" value="HTH-TYPE TRANSCRIPTIONAL REGULATOR RUTR"/>
    <property type="match status" value="1"/>
</dbReference>
<keyword evidence="1" id="KW-0805">Transcription regulation</keyword>
<comment type="caution">
    <text evidence="6">The sequence shown here is derived from an EMBL/GenBank/DDBJ whole genome shotgun (WGS) entry which is preliminary data.</text>
</comment>
<keyword evidence="2 4" id="KW-0238">DNA-binding</keyword>
<keyword evidence="3" id="KW-0804">Transcription</keyword>
<dbReference type="AlphaFoldDB" id="A0A846RNM2"/>
<dbReference type="InterPro" id="IPR009057">
    <property type="entry name" value="Homeodomain-like_sf"/>
</dbReference>
<feature type="domain" description="HTH tetR-type" evidence="5">
    <location>
        <begin position="18"/>
        <end position="78"/>
    </location>
</feature>
<dbReference type="Gene3D" id="1.10.10.60">
    <property type="entry name" value="Homeodomain-like"/>
    <property type="match status" value="1"/>
</dbReference>
<sequence>MDNSADNDDGGLRERKRRATRSAICTTARRLTAERGLAGFTVEELCELVGVSRRTFFNYFPSKEDAILGHDEDAHFPEDLVTEFLDSAGRICLLDALTEYAANAGERLALTREQFAQLHAVMQKEPELLAKLFGESAVRQKEFAALIARREGMAADDPRASMATHILSHIAWTSTHTFLTSESPQSYREILITNIDAARYLFSEQSRPAATSEGKP</sequence>
<dbReference type="InterPro" id="IPR001647">
    <property type="entry name" value="HTH_TetR"/>
</dbReference>
<dbReference type="EMBL" id="JAATJL010000001">
    <property type="protein sequence ID" value="NJC21737.1"/>
    <property type="molecule type" value="Genomic_DNA"/>
</dbReference>
<dbReference type="GO" id="GO:0003700">
    <property type="term" value="F:DNA-binding transcription factor activity"/>
    <property type="evidence" value="ECO:0007669"/>
    <property type="project" value="TreeGrafter"/>
</dbReference>
<dbReference type="InterPro" id="IPR050109">
    <property type="entry name" value="HTH-type_TetR-like_transc_reg"/>
</dbReference>
<evidence type="ECO:0000259" key="5">
    <source>
        <dbReference type="PROSITE" id="PS50977"/>
    </source>
</evidence>
<dbReference type="Pfam" id="PF00440">
    <property type="entry name" value="TetR_N"/>
    <property type="match status" value="1"/>
</dbReference>
<organism evidence="6 7">
    <name type="scientific">Arthrobacter pigmenti</name>
    <dbReference type="NCBI Taxonomy" id="271432"/>
    <lineage>
        <taxon>Bacteria</taxon>
        <taxon>Bacillati</taxon>
        <taxon>Actinomycetota</taxon>
        <taxon>Actinomycetes</taxon>
        <taxon>Micrococcales</taxon>
        <taxon>Micrococcaceae</taxon>
        <taxon>Arthrobacter</taxon>
    </lineage>
</organism>
<dbReference type="GO" id="GO:0000976">
    <property type="term" value="F:transcription cis-regulatory region binding"/>
    <property type="evidence" value="ECO:0007669"/>
    <property type="project" value="TreeGrafter"/>
</dbReference>
<evidence type="ECO:0000256" key="3">
    <source>
        <dbReference type="ARBA" id="ARBA00023163"/>
    </source>
</evidence>
<protein>
    <submittedName>
        <fullName evidence="6">AcrR family transcriptional regulator</fullName>
    </submittedName>
</protein>
<evidence type="ECO:0000313" key="6">
    <source>
        <dbReference type="EMBL" id="NJC21737.1"/>
    </source>
</evidence>
<name>A0A846RNM2_9MICC</name>
<dbReference type="PROSITE" id="PS50977">
    <property type="entry name" value="HTH_TETR_2"/>
    <property type="match status" value="1"/>
</dbReference>
<dbReference type="RefSeq" id="WP_167991735.1">
    <property type="nucleotide sequence ID" value="NZ_JAATJL010000001.1"/>
</dbReference>
<dbReference type="PROSITE" id="PS01081">
    <property type="entry name" value="HTH_TETR_1"/>
    <property type="match status" value="1"/>
</dbReference>
<evidence type="ECO:0000256" key="1">
    <source>
        <dbReference type="ARBA" id="ARBA00023015"/>
    </source>
</evidence>
<dbReference type="Proteomes" id="UP000547458">
    <property type="component" value="Unassembled WGS sequence"/>
</dbReference>
<dbReference type="InterPro" id="IPR023772">
    <property type="entry name" value="DNA-bd_HTH_TetR-type_CS"/>
</dbReference>
<gene>
    <name evidence="6" type="ORF">BJ994_000813</name>
</gene>
<proteinExistence type="predicted"/>
<evidence type="ECO:0000256" key="2">
    <source>
        <dbReference type="ARBA" id="ARBA00023125"/>
    </source>
</evidence>
<dbReference type="Gene3D" id="1.10.357.10">
    <property type="entry name" value="Tetracycline Repressor, domain 2"/>
    <property type="match status" value="1"/>
</dbReference>
<dbReference type="PANTHER" id="PTHR30055:SF234">
    <property type="entry name" value="HTH-TYPE TRANSCRIPTIONAL REGULATOR BETI"/>
    <property type="match status" value="1"/>
</dbReference>
<evidence type="ECO:0000313" key="7">
    <source>
        <dbReference type="Proteomes" id="UP000547458"/>
    </source>
</evidence>